<dbReference type="InterPro" id="IPR001564">
    <property type="entry name" value="Nucleoside_diP_kinase"/>
</dbReference>
<organism evidence="10 12">
    <name type="scientific">Didymodactylos carnosus</name>
    <dbReference type="NCBI Taxonomy" id="1234261"/>
    <lineage>
        <taxon>Eukaryota</taxon>
        <taxon>Metazoa</taxon>
        <taxon>Spiralia</taxon>
        <taxon>Gnathifera</taxon>
        <taxon>Rotifera</taxon>
        <taxon>Eurotatoria</taxon>
        <taxon>Bdelloidea</taxon>
        <taxon>Philodinida</taxon>
        <taxon>Philodinidae</taxon>
        <taxon>Didymodactylos</taxon>
    </lineage>
</organism>
<feature type="domain" description="Nucleoside diphosphate kinase-like" evidence="9">
    <location>
        <begin position="141"/>
        <end position="278"/>
    </location>
</feature>
<evidence type="ECO:0000256" key="1">
    <source>
        <dbReference type="ARBA" id="ARBA00001946"/>
    </source>
</evidence>
<dbReference type="PRINTS" id="PR01243">
    <property type="entry name" value="NUCDPKINASE"/>
</dbReference>
<comment type="similarity">
    <text evidence="2 6 7">Belongs to the NDK family.</text>
</comment>
<sequence>MLIYADSEEVSNFINIFVEEHGEAPSFNIFESCEKVEKKGVENSNSEEQMKTENNSGRSTASQLQELTQFCQSQTITQINKRWGPKPLDGPISIDFINQMLEARKVKSYPYSHDLDPSKFMKVFNPHTSNLYKTSTMTDAHERSFIMVKPDGVQRGIVGEIIKRFEQRGFKLVALKMVTPTRVLLEQHYDEHQGKKFFEPLLQYIGSGPVVAMVWEGLNVVSVGRKMLGATDPAKSEPGTIRGDFAIVTGRNIAHGSDSDKSAKREIDLWFRADELAVWTNSAERWIYE</sequence>
<dbReference type="GO" id="GO:0004550">
    <property type="term" value="F:nucleoside diphosphate kinase activity"/>
    <property type="evidence" value="ECO:0007669"/>
    <property type="project" value="UniProtKB-EC"/>
</dbReference>
<name>A0A814B8I5_9BILA</name>
<gene>
    <name evidence="10" type="ORF">GPM918_LOCUS9850</name>
    <name evidence="11" type="ORF">SRO942_LOCUS9851</name>
</gene>
<evidence type="ECO:0000256" key="2">
    <source>
        <dbReference type="ARBA" id="ARBA00008142"/>
    </source>
</evidence>
<evidence type="ECO:0000256" key="4">
    <source>
        <dbReference type="ARBA" id="ARBA00022679"/>
    </source>
</evidence>
<evidence type="ECO:0000256" key="7">
    <source>
        <dbReference type="RuleBase" id="RU004011"/>
    </source>
</evidence>
<feature type="binding site" evidence="6">
    <location>
        <position position="242"/>
    </location>
    <ligand>
        <name>ATP</name>
        <dbReference type="ChEBI" id="CHEBI:30616"/>
    </ligand>
</feature>
<evidence type="ECO:0000256" key="6">
    <source>
        <dbReference type="PROSITE-ProRule" id="PRU00706"/>
    </source>
</evidence>
<keyword evidence="5" id="KW-0418">Kinase</keyword>
<dbReference type="HAMAP" id="MF_00451">
    <property type="entry name" value="NDP_kinase"/>
    <property type="match status" value="1"/>
</dbReference>
<evidence type="ECO:0000256" key="8">
    <source>
        <dbReference type="SAM" id="MobiDB-lite"/>
    </source>
</evidence>
<dbReference type="PROSITE" id="PS51374">
    <property type="entry name" value="NDPK_LIKE"/>
    <property type="match status" value="1"/>
</dbReference>
<dbReference type="AlphaFoldDB" id="A0A814B8I5"/>
<dbReference type="GO" id="GO:0006183">
    <property type="term" value="P:GTP biosynthetic process"/>
    <property type="evidence" value="ECO:0007669"/>
    <property type="project" value="InterPro"/>
</dbReference>
<dbReference type="EMBL" id="CAJOBC010001874">
    <property type="protein sequence ID" value="CAF3703523.1"/>
    <property type="molecule type" value="Genomic_DNA"/>
</dbReference>
<evidence type="ECO:0000259" key="9">
    <source>
        <dbReference type="SMART" id="SM00562"/>
    </source>
</evidence>
<dbReference type="InterPro" id="IPR034907">
    <property type="entry name" value="NDK-like_dom"/>
</dbReference>
<reference evidence="10" key="1">
    <citation type="submission" date="2021-02" db="EMBL/GenBank/DDBJ databases">
        <authorList>
            <person name="Nowell W R."/>
        </authorList>
    </citation>
    <scope>NUCLEOTIDE SEQUENCE</scope>
</reference>
<dbReference type="EMBL" id="CAJNOQ010001874">
    <property type="protein sequence ID" value="CAF0924670.1"/>
    <property type="molecule type" value="Genomic_DNA"/>
</dbReference>
<feature type="binding site" evidence="6">
    <location>
        <position position="231"/>
    </location>
    <ligand>
        <name>ATP</name>
        <dbReference type="ChEBI" id="CHEBI:30616"/>
    </ligand>
</feature>
<keyword evidence="4" id="KW-0808">Transferase</keyword>
<evidence type="ECO:0000256" key="3">
    <source>
        <dbReference type="ARBA" id="ARBA00012966"/>
    </source>
</evidence>
<dbReference type="GO" id="GO:0006241">
    <property type="term" value="P:CTP biosynthetic process"/>
    <property type="evidence" value="ECO:0007669"/>
    <property type="project" value="InterPro"/>
</dbReference>
<feature type="active site" description="Pros-phosphohistidine intermediate" evidence="6">
    <location>
        <position position="255"/>
    </location>
</feature>
<dbReference type="Pfam" id="PF00334">
    <property type="entry name" value="NDK"/>
    <property type="match status" value="1"/>
</dbReference>
<dbReference type="GO" id="GO:0006228">
    <property type="term" value="P:UTP biosynthetic process"/>
    <property type="evidence" value="ECO:0007669"/>
    <property type="project" value="InterPro"/>
</dbReference>
<proteinExistence type="inferred from homology"/>
<feature type="compositionally biased region" description="Polar residues" evidence="8">
    <location>
        <begin position="42"/>
        <end position="63"/>
    </location>
</feature>
<dbReference type="SMART" id="SM00562">
    <property type="entry name" value="NDK"/>
    <property type="match status" value="1"/>
</dbReference>
<dbReference type="SUPFAM" id="SSF54919">
    <property type="entry name" value="Nucleoside diphosphate kinase, NDK"/>
    <property type="match status" value="1"/>
</dbReference>
<dbReference type="FunFam" id="3.30.70.141:FF:000002">
    <property type="entry name" value="Nucleoside diphosphate kinase"/>
    <property type="match status" value="1"/>
</dbReference>
<dbReference type="PANTHER" id="PTHR11349">
    <property type="entry name" value="NUCLEOSIDE DIPHOSPHATE KINASE"/>
    <property type="match status" value="1"/>
</dbReference>
<feature type="binding site" evidence="6">
    <location>
        <position position="225"/>
    </location>
    <ligand>
        <name>ATP</name>
        <dbReference type="ChEBI" id="CHEBI:30616"/>
    </ligand>
</feature>
<evidence type="ECO:0000313" key="11">
    <source>
        <dbReference type="EMBL" id="CAF3703523.1"/>
    </source>
</evidence>
<feature type="binding site" evidence="6">
    <location>
        <position position="197"/>
    </location>
    <ligand>
        <name>ATP</name>
        <dbReference type="ChEBI" id="CHEBI:30616"/>
    </ligand>
</feature>
<dbReference type="Proteomes" id="UP000681722">
    <property type="component" value="Unassembled WGS sequence"/>
</dbReference>
<feature type="binding site" evidence="6">
    <location>
        <position position="149"/>
    </location>
    <ligand>
        <name>ATP</name>
        <dbReference type="ChEBI" id="CHEBI:30616"/>
    </ligand>
</feature>
<dbReference type="InterPro" id="IPR036850">
    <property type="entry name" value="NDK-like_dom_sf"/>
</dbReference>
<accession>A0A814B8I5</accession>
<comment type="caution">
    <text evidence="10">The sequence shown here is derived from an EMBL/GenBank/DDBJ whole genome shotgun (WGS) entry which is preliminary data.</text>
</comment>
<dbReference type="Proteomes" id="UP000663829">
    <property type="component" value="Unassembled WGS sequence"/>
</dbReference>
<comment type="cofactor">
    <cofactor evidence="1">
        <name>Mg(2+)</name>
        <dbReference type="ChEBI" id="CHEBI:18420"/>
    </cofactor>
</comment>
<dbReference type="NCBIfam" id="NF001908">
    <property type="entry name" value="PRK00668.1"/>
    <property type="match status" value="1"/>
</dbReference>
<evidence type="ECO:0000256" key="5">
    <source>
        <dbReference type="ARBA" id="ARBA00022777"/>
    </source>
</evidence>
<dbReference type="CDD" id="cd04413">
    <property type="entry name" value="NDPk_I"/>
    <property type="match status" value="1"/>
</dbReference>
<feature type="binding site" evidence="6">
    <location>
        <position position="252"/>
    </location>
    <ligand>
        <name>ATP</name>
        <dbReference type="ChEBI" id="CHEBI:30616"/>
    </ligand>
</feature>
<evidence type="ECO:0000313" key="10">
    <source>
        <dbReference type="EMBL" id="CAF0924670.1"/>
    </source>
</evidence>
<protein>
    <recommendedName>
        <fullName evidence="3">nucleoside-diphosphate kinase</fullName>
        <ecNumber evidence="3">2.7.4.6</ecNumber>
    </recommendedName>
</protein>
<evidence type="ECO:0000313" key="12">
    <source>
        <dbReference type="Proteomes" id="UP000663829"/>
    </source>
</evidence>
<dbReference type="Gene3D" id="3.30.70.141">
    <property type="entry name" value="Nucleoside diphosphate kinase-like domain"/>
    <property type="match status" value="1"/>
</dbReference>
<keyword evidence="12" id="KW-1185">Reference proteome</keyword>
<dbReference type="OrthoDB" id="2162449at2759"/>
<dbReference type="EC" id="2.7.4.6" evidence="3"/>
<feature type="region of interest" description="Disordered" evidence="8">
    <location>
        <begin position="40"/>
        <end position="63"/>
    </location>
</feature>